<dbReference type="PANTHER" id="PTHR30037:SF3">
    <property type="entry name" value="BLR0857 PROTEIN"/>
    <property type="match status" value="1"/>
</dbReference>
<dbReference type="AlphaFoldDB" id="A0A233RBW5"/>
<dbReference type="SUPFAM" id="SSF48150">
    <property type="entry name" value="DNA-glycosylase"/>
    <property type="match status" value="1"/>
</dbReference>
<dbReference type="Proteomes" id="UP000242757">
    <property type="component" value="Unassembled WGS sequence"/>
</dbReference>
<evidence type="ECO:0000313" key="2">
    <source>
        <dbReference type="Proteomes" id="UP000242757"/>
    </source>
</evidence>
<dbReference type="PANTHER" id="PTHR30037">
    <property type="entry name" value="DNA-3-METHYLADENINE GLYCOSYLASE 1"/>
    <property type="match status" value="1"/>
</dbReference>
<dbReference type="InterPro" id="IPR011257">
    <property type="entry name" value="DNA_glycosylase"/>
</dbReference>
<dbReference type="EMBL" id="NBIM01000007">
    <property type="protein sequence ID" value="OXY80871.1"/>
    <property type="molecule type" value="Genomic_DNA"/>
</dbReference>
<reference evidence="1 2" key="1">
    <citation type="submission" date="2017-08" db="EMBL/GenBank/DDBJ databases">
        <title>A Genome Sequence of Oceanimonas doudoroffii ATCC 27123T.</title>
        <authorList>
            <person name="Brennan M.A."/>
            <person name="Maclea K.S."/>
            <person name="Mcclelland W.D."/>
            <person name="Trachtenberg A.M."/>
        </authorList>
    </citation>
    <scope>NUCLEOTIDE SEQUENCE [LARGE SCALE GENOMIC DNA]</scope>
    <source>
        <strain evidence="1 2">ATCC 27123</strain>
    </source>
</reference>
<gene>
    <name evidence="1" type="ORF">B6S08_15700</name>
</gene>
<proteinExistence type="predicted"/>
<keyword evidence="2" id="KW-1185">Reference proteome</keyword>
<dbReference type="InterPro" id="IPR052891">
    <property type="entry name" value="DNA-3mA_glycosylase"/>
</dbReference>
<dbReference type="Pfam" id="PF03352">
    <property type="entry name" value="Adenine_glyco"/>
    <property type="match status" value="1"/>
</dbReference>
<evidence type="ECO:0000313" key="1">
    <source>
        <dbReference type="EMBL" id="OXY80871.1"/>
    </source>
</evidence>
<dbReference type="GO" id="GO:0008725">
    <property type="term" value="F:DNA-3-methyladenine glycosylase activity"/>
    <property type="evidence" value="ECO:0007669"/>
    <property type="project" value="InterPro"/>
</dbReference>
<dbReference type="Gene3D" id="1.10.340.30">
    <property type="entry name" value="Hypothetical protein, domain 2"/>
    <property type="match status" value="1"/>
</dbReference>
<accession>A0A233RBW5</accession>
<sequence length="273" mass="30569">MQEVRGSIPRSSTKFKKPQSTDYGFFRFKPSLVFFTFGAHNEANSNETVFMEHFDHIFARACARHGGEAALRRLIATPVLGPAELAAIPDDRWLSSFTMSLFQSGFVWRVIRDKWPDFERAFFGFDPHKMLLLDEHHLERLNHDPSIVRHAKKIAAVPVNAQMVLTLGREHGGFGAFVANWPTTDMVGLWQQIRRHGRLLGGNIAPYALRRLGVDTFLFTGDVGGYLQHHGVVDAALGSKKGMSQAQAAFNTWREQSGLSLSEISKTLAFSIG</sequence>
<organism evidence="1 2">
    <name type="scientific">Oceanimonas doudoroffii</name>
    <dbReference type="NCBI Taxonomy" id="84158"/>
    <lineage>
        <taxon>Bacteria</taxon>
        <taxon>Pseudomonadati</taxon>
        <taxon>Pseudomonadota</taxon>
        <taxon>Gammaproteobacteria</taxon>
        <taxon>Aeromonadales</taxon>
        <taxon>Aeromonadaceae</taxon>
        <taxon>Oceanimonas</taxon>
    </lineage>
</organism>
<dbReference type="OrthoDB" id="9795156at2"/>
<name>A0A233RBW5_9GAMM</name>
<comment type="caution">
    <text evidence="1">The sequence shown here is derived from an EMBL/GenBank/DDBJ whole genome shotgun (WGS) entry which is preliminary data.</text>
</comment>
<protein>
    <submittedName>
        <fullName evidence="1">3-methyladenine DNA glycosylase</fullName>
    </submittedName>
</protein>
<dbReference type="InterPro" id="IPR005019">
    <property type="entry name" value="Adenine_glyco"/>
</dbReference>
<dbReference type="GO" id="GO:0006284">
    <property type="term" value="P:base-excision repair"/>
    <property type="evidence" value="ECO:0007669"/>
    <property type="project" value="InterPro"/>
</dbReference>